<dbReference type="EMBL" id="FTNZ01000003">
    <property type="protein sequence ID" value="SIS33252.1"/>
    <property type="molecule type" value="Genomic_DNA"/>
</dbReference>
<protein>
    <submittedName>
        <fullName evidence="3">Uncharacterized protein</fullName>
    </submittedName>
</protein>
<evidence type="ECO:0000313" key="5">
    <source>
        <dbReference type="Proteomes" id="UP000279541"/>
    </source>
</evidence>
<name>A0A1N7I8A5_9FLAO</name>
<evidence type="ECO:0000313" key="2">
    <source>
        <dbReference type="EMBL" id="AZB00860.1"/>
    </source>
</evidence>
<organism evidence="3 4">
    <name type="scientific">Chryseobacterium joostei</name>
    <dbReference type="NCBI Taxonomy" id="112234"/>
    <lineage>
        <taxon>Bacteria</taxon>
        <taxon>Pseudomonadati</taxon>
        <taxon>Bacteroidota</taxon>
        <taxon>Flavobacteriia</taxon>
        <taxon>Flavobacteriales</taxon>
        <taxon>Weeksellaceae</taxon>
        <taxon>Chryseobacterium group</taxon>
        <taxon>Chryseobacterium</taxon>
    </lineage>
</organism>
<evidence type="ECO:0000256" key="1">
    <source>
        <dbReference type="SAM" id="Phobius"/>
    </source>
</evidence>
<dbReference type="OrthoDB" id="1262649at2"/>
<proteinExistence type="predicted"/>
<dbReference type="RefSeq" id="WP_076352960.1">
    <property type="nucleotide sequence ID" value="NZ_CP033926.1"/>
</dbReference>
<dbReference type="EMBL" id="CP033926">
    <property type="protein sequence ID" value="AZB00860.1"/>
    <property type="molecule type" value="Genomic_DNA"/>
</dbReference>
<gene>
    <name evidence="2" type="ORF">EG359_15135</name>
    <name evidence="3" type="ORF">SAMN05421768_103219</name>
</gene>
<keyword evidence="5" id="KW-1185">Reference proteome</keyword>
<accession>A0A1N7I8A5</accession>
<keyword evidence="1" id="KW-0812">Transmembrane</keyword>
<sequence length="115" mass="13289">MAKKKNYLSTIMVIGLIILGYLGLKIAQKYSFNKEYESTYNGIILTQKPGSRGFDDLYLSTGSIMHLAFYEGWVKEVSLVGDSLSKDKNSRETRIYKKDENKKYQYYKSLDMISD</sequence>
<dbReference type="AlphaFoldDB" id="A0A1N7I8A5"/>
<evidence type="ECO:0000313" key="4">
    <source>
        <dbReference type="Proteomes" id="UP000186106"/>
    </source>
</evidence>
<dbReference type="Proteomes" id="UP000186106">
    <property type="component" value="Unassembled WGS sequence"/>
</dbReference>
<feature type="transmembrane region" description="Helical" evidence="1">
    <location>
        <begin position="6"/>
        <end position="24"/>
    </location>
</feature>
<dbReference type="Proteomes" id="UP000279541">
    <property type="component" value="Chromosome"/>
</dbReference>
<keyword evidence="1" id="KW-0472">Membrane</keyword>
<reference evidence="3 4" key="1">
    <citation type="submission" date="2017-01" db="EMBL/GenBank/DDBJ databases">
        <authorList>
            <person name="Mah S.A."/>
            <person name="Swanson W.J."/>
            <person name="Moy G.W."/>
            <person name="Vacquier V.D."/>
        </authorList>
    </citation>
    <scope>NUCLEOTIDE SEQUENCE [LARGE SCALE GENOMIC DNA]</scope>
    <source>
        <strain evidence="3 4">DSM 16927</strain>
    </source>
</reference>
<reference evidence="2 5" key="2">
    <citation type="submission" date="2018-11" db="EMBL/GenBank/DDBJ databases">
        <title>Proposal to divide the Flavobacteriaceae and reorganize its genera based on Amino Acid Identity values calculated from whole genome sequences.</title>
        <authorList>
            <person name="Nicholson A.C."/>
            <person name="Gulvik C.A."/>
            <person name="Whitney A.M."/>
            <person name="Humrighouse B.W."/>
            <person name="Bell M."/>
            <person name="Holmes B."/>
            <person name="Steigerwalt A.G."/>
            <person name="Villarma A."/>
            <person name="Sheth M."/>
            <person name="Batra D."/>
            <person name="Pryor J."/>
            <person name="Bernardet J.-F."/>
            <person name="Hugo C."/>
            <person name="Kampfer P."/>
            <person name="Newman J."/>
            <person name="McQuiston J.R."/>
        </authorList>
    </citation>
    <scope>NUCLEOTIDE SEQUENCE [LARGE SCALE GENOMIC DNA]</scope>
    <source>
        <strain evidence="2 5">DSM 16927</strain>
    </source>
</reference>
<keyword evidence="1" id="KW-1133">Transmembrane helix</keyword>
<evidence type="ECO:0000313" key="3">
    <source>
        <dbReference type="EMBL" id="SIS33252.1"/>
    </source>
</evidence>
<dbReference type="KEGG" id="cjt:EG359_15135"/>